<feature type="binding site" evidence="9">
    <location>
        <position position="37"/>
    </location>
    <ligand>
        <name>NADPH</name>
        <dbReference type="ChEBI" id="CHEBI:57783"/>
    </ligand>
</feature>
<feature type="domain" description="DXP reductoisomerase C-terminal" evidence="12">
    <location>
        <begin position="258"/>
        <end position="374"/>
    </location>
</feature>
<feature type="binding site" evidence="9">
    <location>
        <position position="215"/>
    </location>
    <ligand>
        <name>1-deoxy-D-xylulose 5-phosphate</name>
        <dbReference type="ChEBI" id="CHEBI:57792"/>
    </ligand>
</feature>
<comment type="caution">
    <text evidence="9">Lacks conserved residue(s) required for the propagation of feature annotation.</text>
</comment>
<feature type="binding site" evidence="9">
    <location>
        <position position="218"/>
    </location>
    <ligand>
        <name>Mn(2+)</name>
        <dbReference type="ChEBI" id="CHEBI:29035"/>
    </ligand>
</feature>
<dbReference type="RefSeq" id="WP_103080221.1">
    <property type="nucleotide sequence ID" value="NZ_CP021850.1"/>
</dbReference>
<feature type="binding site" evidence="9">
    <location>
        <position position="36"/>
    </location>
    <ligand>
        <name>NADPH</name>
        <dbReference type="ChEBI" id="CHEBI:57783"/>
    </ligand>
</feature>
<evidence type="ECO:0000259" key="10">
    <source>
        <dbReference type="Pfam" id="PF02670"/>
    </source>
</evidence>
<keyword evidence="13" id="KW-0413">Isomerase</keyword>
<comment type="pathway">
    <text evidence="1 9">Isoprenoid biosynthesis; isopentenyl diphosphate biosynthesis via DXP pathway; isopentenyl diphosphate from 1-deoxy-D-xylulose 5-phosphate: step 1/6.</text>
</comment>
<evidence type="ECO:0000256" key="5">
    <source>
        <dbReference type="ARBA" id="ARBA00023002"/>
    </source>
</evidence>
<dbReference type="SUPFAM" id="SSF55347">
    <property type="entry name" value="Glyceraldehyde-3-phosphate dehydrogenase-like, C-terminal domain"/>
    <property type="match status" value="1"/>
</dbReference>
<evidence type="ECO:0000256" key="8">
    <source>
        <dbReference type="ARBA" id="ARBA00048543"/>
    </source>
</evidence>
<dbReference type="Gene3D" id="3.40.50.720">
    <property type="entry name" value="NAD(P)-binding Rossmann-like Domain"/>
    <property type="match status" value="1"/>
</dbReference>
<dbReference type="OrthoDB" id="9806546at2"/>
<name>A0A2K2FKV1_9CLOT</name>
<dbReference type="Pfam" id="PF08436">
    <property type="entry name" value="DXP_redisom_C"/>
    <property type="match status" value="1"/>
</dbReference>
<feature type="binding site" evidence="9">
    <location>
        <position position="218"/>
    </location>
    <ligand>
        <name>1-deoxy-D-xylulose 5-phosphate</name>
        <dbReference type="ChEBI" id="CHEBI:57792"/>
    </ligand>
</feature>
<comment type="catalytic activity">
    <reaction evidence="8">
        <text>2-C-methyl-D-erythritol 4-phosphate + NADP(+) = 1-deoxy-D-xylulose 5-phosphate + NADPH + H(+)</text>
        <dbReference type="Rhea" id="RHEA:13717"/>
        <dbReference type="ChEBI" id="CHEBI:15378"/>
        <dbReference type="ChEBI" id="CHEBI:57783"/>
        <dbReference type="ChEBI" id="CHEBI:57792"/>
        <dbReference type="ChEBI" id="CHEBI:58262"/>
        <dbReference type="ChEBI" id="CHEBI:58349"/>
        <dbReference type="EC" id="1.1.1.267"/>
    </reaction>
    <physiologicalReaction direction="right-to-left" evidence="8">
        <dbReference type="Rhea" id="RHEA:13719"/>
    </physiologicalReaction>
</comment>
<dbReference type="NCBIfam" id="NF009114">
    <property type="entry name" value="PRK12464.1"/>
    <property type="match status" value="1"/>
</dbReference>
<dbReference type="UniPathway" id="UPA00056">
    <property type="reaction ID" value="UER00092"/>
</dbReference>
<dbReference type="SUPFAM" id="SSF51735">
    <property type="entry name" value="NAD(P)-binding Rossmann-fold domains"/>
    <property type="match status" value="1"/>
</dbReference>
<dbReference type="GO" id="GO:0051484">
    <property type="term" value="P:isopentenyl diphosphate biosynthetic process, methylerythritol 4-phosphate pathway involved in terpenoid biosynthetic process"/>
    <property type="evidence" value="ECO:0007669"/>
    <property type="project" value="UniProtKB-ARBA"/>
</dbReference>
<feature type="binding site" evidence="9">
    <location>
        <position position="11"/>
    </location>
    <ligand>
        <name>NADPH</name>
        <dbReference type="ChEBI" id="CHEBI:57783"/>
    </ligand>
</feature>
<dbReference type="FunFam" id="3.40.50.720:FF:000045">
    <property type="entry name" value="1-deoxy-D-xylulose 5-phosphate reductoisomerase"/>
    <property type="match status" value="1"/>
</dbReference>
<keyword evidence="3 9" id="KW-0479">Metal-binding</keyword>
<feature type="binding site" evidence="9">
    <location>
        <position position="196"/>
    </location>
    <ligand>
        <name>1-deoxy-D-xylulose 5-phosphate</name>
        <dbReference type="ChEBI" id="CHEBI:57792"/>
    </ligand>
</feature>
<evidence type="ECO:0000256" key="6">
    <source>
        <dbReference type="ARBA" id="ARBA00023211"/>
    </source>
</evidence>
<evidence type="ECO:0000313" key="14">
    <source>
        <dbReference type="Proteomes" id="UP000236151"/>
    </source>
</evidence>
<dbReference type="InterPro" id="IPR026877">
    <property type="entry name" value="DXPR_C"/>
</dbReference>
<dbReference type="HAMAP" id="MF_00183">
    <property type="entry name" value="DXP_reductoisom"/>
    <property type="match status" value="1"/>
</dbReference>
<gene>
    <name evidence="9" type="primary">dxr</name>
    <name evidence="13" type="ORF">CDQ84_02910</name>
</gene>
<evidence type="ECO:0000259" key="11">
    <source>
        <dbReference type="Pfam" id="PF08436"/>
    </source>
</evidence>
<dbReference type="Proteomes" id="UP000236151">
    <property type="component" value="Unassembled WGS sequence"/>
</dbReference>
<comment type="cofactor">
    <cofactor evidence="9">
        <name>Mg(2+)</name>
        <dbReference type="ChEBI" id="CHEBI:18420"/>
    </cofactor>
    <cofactor evidence="9">
        <name>Mn(2+)</name>
        <dbReference type="ChEBI" id="CHEBI:29035"/>
    </cofactor>
</comment>
<evidence type="ECO:0000259" key="12">
    <source>
        <dbReference type="Pfam" id="PF13288"/>
    </source>
</evidence>
<keyword evidence="4 9" id="KW-0521">NADP</keyword>
<feature type="binding site" evidence="9">
    <location>
        <position position="173"/>
    </location>
    <ligand>
        <name>1-deoxy-D-xylulose 5-phosphate</name>
        <dbReference type="ChEBI" id="CHEBI:57792"/>
    </ligand>
</feature>
<dbReference type="InterPro" id="IPR003821">
    <property type="entry name" value="DXP_reductoisomerase"/>
</dbReference>
<feature type="binding site" evidence="9">
    <location>
        <position position="147"/>
    </location>
    <ligand>
        <name>Mn(2+)</name>
        <dbReference type="ChEBI" id="CHEBI:29035"/>
    </ligand>
</feature>
<dbReference type="InterPro" id="IPR036169">
    <property type="entry name" value="DXPR_C_sf"/>
</dbReference>
<dbReference type="PANTHER" id="PTHR30525">
    <property type="entry name" value="1-DEOXY-D-XYLULOSE 5-PHOSPHATE REDUCTOISOMERASE"/>
    <property type="match status" value="1"/>
</dbReference>
<feature type="binding site" evidence="9">
    <location>
        <position position="14"/>
    </location>
    <ligand>
        <name>NADPH</name>
        <dbReference type="ChEBI" id="CHEBI:57783"/>
    </ligand>
</feature>
<dbReference type="InterPro" id="IPR013644">
    <property type="entry name" value="DXP_reductoisomerase_C"/>
</dbReference>
<feature type="binding site" evidence="9">
    <location>
        <position position="149"/>
    </location>
    <ligand>
        <name>Mn(2+)</name>
        <dbReference type="ChEBI" id="CHEBI:29035"/>
    </ligand>
</feature>
<evidence type="ECO:0000256" key="9">
    <source>
        <dbReference type="HAMAP-Rule" id="MF_00183"/>
    </source>
</evidence>
<feature type="binding site" evidence="9">
    <location>
        <position position="214"/>
    </location>
    <ligand>
        <name>1-deoxy-D-xylulose 5-phosphate</name>
        <dbReference type="ChEBI" id="CHEBI:57792"/>
    </ligand>
</feature>
<dbReference type="GO" id="GO:0030145">
    <property type="term" value="F:manganese ion binding"/>
    <property type="evidence" value="ECO:0007669"/>
    <property type="project" value="TreeGrafter"/>
</dbReference>
<feature type="binding site" evidence="9">
    <location>
        <position position="122"/>
    </location>
    <ligand>
        <name>1-deoxy-D-xylulose 5-phosphate</name>
        <dbReference type="ChEBI" id="CHEBI:57792"/>
    </ligand>
</feature>
<protein>
    <recommendedName>
        <fullName evidence="9">1-deoxy-D-xylulose 5-phosphate reductoisomerase</fullName>
        <shortName evidence="9">DXP reductoisomerase</shortName>
        <ecNumber evidence="9">1.1.1.267</ecNumber>
    </recommendedName>
    <alternativeName>
        <fullName evidence="9">1-deoxyxylulose-5-phosphate reductoisomerase</fullName>
    </alternativeName>
    <alternativeName>
        <fullName evidence="9">2-C-methyl-D-erythritol 4-phosphate synthase</fullName>
    </alternativeName>
</protein>
<feature type="domain" description="1-deoxy-D-xylulose 5-phosphate reductoisomerase C-terminal" evidence="11">
    <location>
        <begin position="143"/>
        <end position="226"/>
    </location>
</feature>
<feature type="binding site" evidence="9">
    <location>
        <position position="12"/>
    </location>
    <ligand>
        <name>NADPH</name>
        <dbReference type="ChEBI" id="CHEBI:57783"/>
    </ligand>
</feature>
<comment type="similarity">
    <text evidence="2 9">Belongs to the DXR family.</text>
</comment>
<feature type="binding site" evidence="9">
    <location>
        <position position="13"/>
    </location>
    <ligand>
        <name>NADPH</name>
        <dbReference type="ChEBI" id="CHEBI:57783"/>
    </ligand>
</feature>
<keyword evidence="6 9" id="KW-0464">Manganese</keyword>
<dbReference type="InterPro" id="IPR036291">
    <property type="entry name" value="NAD(P)-bd_dom_sf"/>
</dbReference>
<evidence type="ECO:0000256" key="3">
    <source>
        <dbReference type="ARBA" id="ARBA00022723"/>
    </source>
</evidence>
<evidence type="ECO:0000256" key="4">
    <source>
        <dbReference type="ARBA" id="ARBA00022857"/>
    </source>
</evidence>
<keyword evidence="14" id="KW-1185">Reference proteome</keyword>
<dbReference type="SUPFAM" id="SSF69055">
    <property type="entry name" value="1-deoxy-D-xylulose-5-phosphate reductoisomerase, C-terminal domain"/>
    <property type="match status" value="1"/>
</dbReference>
<keyword evidence="5 9" id="KW-0560">Oxidoreductase</keyword>
<dbReference type="Pfam" id="PF13288">
    <property type="entry name" value="DXPR_C"/>
    <property type="match status" value="1"/>
</dbReference>
<dbReference type="PANTHER" id="PTHR30525:SF0">
    <property type="entry name" value="1-DEOXY-D-XYLULOSE 5-PHOSPHATE REDUCTOISOMERASE, CHLOROPLASTIC"/>
    <property type="match status" value="1"/>
</dbReference>
<feature type="binding site" evidence="9">
    <location>
        <position position="149"/>
    </location>
    <ligand>
        <name>1-deoxy-D-xylulose 5-phosphate</name>
        <dbReference type="ChEBI" id="CHEBI:57792"/>
    </ligand>
</feature>
<feature type="binding site" evidence="9">
    <location>
        <position position="209"/>
    </location>
    <ligand>
        <name>1-deoxy-D-xylulose 5-phosphate</name>
        <dbReference type="ChEBI" id="CHEBI:57792"/>
    </ligand>
</feature>
<dbReference type="GO" id="GO:0016853">
    <property type="term" value="F:isomerase activity"/>
    <property type="evidence" value="ECO:0007669"/>
    <property type="project" value="UniProtKB-KW"/>
</dbReference>
<organism evidence="13 14">
    <name type="scientific">Clostridium thermosuccinogenes</name>
    <dbReference type="NCBI Taxonomy" id="84032"/>
    <lineage>
        <taxon>Bacteria</taxon>
        <taxon>Bacillati</taxon>
        <taxon>Bacillota</taxon>
        <taxon>Clostridia</taxon>
        <taxon>Eubacteriales</taxon>
        <taxon>Clostridiaceae</taxon>
        <taxon>Clostridium</taxon>
    </lineage>
</organism>
<accession>A0A2K2FKV1</accession>
<keyword evidence="9" id="KW-0460">Magnesium</keyword>
<keyword evidence="7 9" id="KW-0414">Isoprene biosynthesis</keyword>
<dbReference type="EMBL" id="NIOJ01000004">
    <property type="protein sequence ID" value="PNU01093.1"/>
    <property type="molecule type" value="Genomic_DNA"/>
</dbReference>
<evidence type="ECO:0000256" key="2">
    <source>
        <dbReference type="ARBA" id="ARBA00006825"/>
    </source>
</evidence>
<dbReference type="EC" id="1.1.1.267" evidence="9"/>
<feature type="binding site" evidence="9">
    <location>
        <position position="148"/>
    </location>
    <ligand>
        <name>1-deoxy-D-xylulose 5-phosphate</name>
        <dbReference type="ChEBI" id="CHEBI:57792"/>
    </ligand>
</feature>
<evidence type="ECO:0000313" key="13">
    <source>
        <dbReference type="EMBL" id="PNU01093.1"/>
    </source>
</evidence>
<dbReference type="KEGG" id="cthd:CDO33_05935"/>
<dbReference type="InterPro" id="IPR013512">
    <property type="entry name" value="DXP_reductoisomerase_N"/>
</dbReference>
<reference evidence="14" key="1">
    <citation type="submission" date="2017-06" db="EMBL/GenBank/DDBJ databases">
        <title>Investigating the central metabolism of Clostridium thermosuccinogenes.</title>
        <authorList>
            <person name="Koendjbiharie J.G."/>
            <person name="Van Kranenburg R."/>
            <person name="Vriesendorp B."/>
        </authorList>
    </citation>
    <scope>NUCLEOTIDE SEQUENCE [LARGE SCALE GENOMIC DNA]</scope>
    <source>
        <strain evidence="14">DSM 5806</strain>
    </source>
</reference>
<dbReference type="AlphaFoldDB" id="A0A2K2FKV1"/>
<feature type="domain" description="1-deoxy-D-xylulose 5-phosphate reductoisomerase N-terminal" evidence="10">
    <location>
        <begin position="5"/>
        <end position="129"/>
    </location>
</feature>
<dbReference type="NCBIfam" id="TIGR00243">
    <property type="entry name" value="Dxr"/>
    <property type="match status" value="1"/>
</dbReference>
<dbReference type="Pfam" id="PF02670">
    <property type="entry name" value="DXP_reductoisom"/>
    <property type="match status" value="1"/>
</dbReference>
<proteinExistence type="inferred from homology"/>
<dbReference type="GO" id="GO:0070402">
    <property type="term" value="F:NADPH binding"/>
    <property type="evidence" value="ECO:0007669"/>
    <property type="project" value="InterPro"/>
</dbReference>
<feature type="binding site" evidence="9">
    <location>
        <position position="202"/>
    </location>
    <ligand>
        <name>NADPH</name>
        <dbReference type="ChEBI" id="CHEBI:57783"/>
    </ligand>
</feature>
<feature type="binding site" evidence="9">
    <location>
        <position position="123"/>
    </location>
    <ligand>
        <name>NADPH</name>
        <dbReference type="ChEBI" id="CHEBI:57783"/>
    </ligand>
</feature>
<comment type="function">
    <text evidence="9">Catalyzes the NADPH-dependent rearrangement and reduction of 1-deoxy-D-xylulose-5-phosphate (DXP) to 2-C-methyl-D-erythritol 4-phosphate (MEP).</text>
</comment>
<feature type="binding site" evidence="9">
    <location>
        <position position="121"/>
    </location>
    <ligand>
        <name>NADPH</name>
        <dbReference type="ChEBI" id="CHEBI:57783"/>
    </ligand>
</feature>
<evidence type="ECO:0000256" key="7">
    <source>
        <dbReference type="ARBA" id="ARBA00023229"/>
    </source>
</evidence>
<evidence type="ECO:0000256" key="1">
    <source>
        <dbReference type="ARBA" id="ARBA00005094"/>
    </source>
</evidence>
<dbReference type="Gene3D" id="1.10.1740.10">
    <property type="match status" value="1"/>
</dbReference>
<sequence length="384" mass="41755">MAKKIAILGSTGSIGIQTLDVARNLGIEVLGLTANKNIELLEKQAREFKPQAVAVADEKLANLLYERLRDLNIEVYGGVDGLKKVASMDGTDTVVSSVVGIAGLLPTIAAIEKGKDIALANKETLVTAGAIVMSMARSRNVRIFPVDSEHSAIFQCLAANDKKDLARIILTASGGPFRGMSYEELEKVTVEQALKHPNWSMGSKITIDSATLMNKGFEVIEARWLFDVGADKIQVLVHPQSIIHSMVEYVDGSIIAQLGAPDMRIPIQLALTYPARMPNDFSKLDFLKVGSLTFEDPCYRTFPCLRLSFEALNAGGTMPAVLNAANEISVNLFLKGKIGFNDISRINEKVMDKHILNISPSIDDIIDSDVWARKKAMELAASIN</sequence>
<dbReference type="GO" id="GO:0030604">
    <property type="term" value="F:1-deoxy-D-xylulose-5-phosphate reductoisomerase activity"/>
    <property type="evidence" value="ECO:0007669"/>
    <property type="project" value="UniProtKB-UniRule"/>
</dbReference>
<comment type="caution">
    <text evidence="13">The sequence shown here is derived from an EMBL/GenBank/DDBJ whole genome shotgun (WGS) entry which is preliminary data.</text>
</comment>
<dbReference type="PIRSF" id="PIRSF006205">
    <property type="entry name" value="Dxp_reductismrs"/>
    <property type="match status" value="1"/>
</dbReference>